<organism evidence="2 3">
    <name type="scientific">Talaromyces atroroseus</name>
    <dbReference type="NCBI Taxonomy" id="1441469"/>
    <lineage>
        <taxon>Eukaryota</taxon>
        <taxon>Fungi</taxon>
        <taxon>Dikarya</taxon>
        <taxon>Ascomycota</taxon>
        <taxon>Pezizomycotina</taxon>
        <taxon>Eurotiomycetes</taxon>
        <taxon>Eurotiomycetidae</taxon>
        <taxon>Eurotiales</taxon>
        <taxon>Trichocomaceae</taxon>
        <taxon>Talaromyces</taxon>
        <taxon>Talaromyces sect. Trachyspermi</taxon>
    </lineage>
</organism>
<name>A0A1Q5Q8B1_TALAT</name>
<dbReference type="GeneID" id="31003813"/>
<feature type="chain" id="PRO_5012095353" evidence="1">
    <location>
        <begin position="26"/>
        <end position="166"/>
    </location>
</feature>
<dbReference type="AlphaFoldDB" id="A0A1Q5Q8B1"/>
<keyword evidence="1" id="KW-0732">Signal</keyword>
<dbReference type="EMBL" id="LFMY01000005">
    <property type="protein sequence ID" value="OKL60355.1"/>
    <property type="molecule type" value="Genomic_DNA"/>
</dbReference>
<accession>A0A1Q5Q8B1</accession>
<comment type="caution">
    <text evidence="2">The sequence shown here is derived from an EMBL/GenBank/DDBJ whole genome shotgun (WGS) entry which is preliminary data.</text>
</comment>
<evidence type="ECO:0000256" key="1">
    <source>
        <dbReference type="SAM" id="SignalP"/>
    </source>
</evidence>
<gene>
    <name evidence="2" type="ORF">UA08_04058</name>
</gene>
<protein>
    <submittedName>
        <fullName evidence="2">Uncharacterized protein</fullName>
    </submittedName>
</protein>
<evidence type="ECO:0000313" key="2">
    <source>
        <dbReference type="EMBL" id="OKL60355.1"/>
    </source>
</evidence>
<proteinExistence type="predicted"/>
<feature type="signal peptide" evidence="1">
    <location>
        <begin position="1"/>
        <end position="25"/>
    </location>
</feature>
<keyword evidence="3" id="KW-1185">Reference proteome</keyword>
<evidence type="ECO:0000313" key="3">
    <source>
        <dbReference type="Proteomes" id="UP000214365"/>
    </source>
</evidence>
<sequence length="166" mass="17345">MRTTAAILSFWAPLFLSLCMGAIEAAIVGKSSPAQTLHKAFGHDKTVHSADHITIYSTTYIILPPTGTYKTSASALPSSINPVPASFTSKITPSKSSSHFIATGSSSIAIVSGTRLPGNSTASPTLVPLANATSSKGPICTGYVGNRSYYRYPRSSNSFRALSDNA</sequence>
<dbReference type="Proteomes" id="UP000214365">
    <property type="component" value="Unassembled WGS sequence"/>
</dbReference>
<dbReference type="RefSeq" id="XP_020120476.1">
    <property type="nucleotide sequence ID" value="XM_020266339.1"/>
</dbReference>
<reference evidence="2 3" key="1">
    <citation type="submission" date="2015-06" db="EMBL/GenBank/DDBJ databases">
        <title>Talaromyces atroroseus IBT 11181 draft genome.</title>
        <authorList>
            <person name="Rasmussen K.B."/>
            <person name="Rasmussen S."/>
            <person name="Petersen B."/>
            <person name="Sicheritz-Ponten T."/>
            <person name="Mortensen U.H."/>
            <person name="Thrane U."/>
        </authorList>
    </citation>
    <scope>NUCLEOTIDE SEQUENCE [LARGE SCALE GENOMIC DNA]</scope>
    <source>
        <strain evidence="2 3">IBT 11181</strain>
    </source>
</reference>